<accession>A0A5J5GKJ1</accession>
<dbReference type="Pfam" id="PF02104">
    <property type="entry name" value="SURF1"/>
    <property type="match status" value="1"/>
</dbReference>
<evidence type="ECO:0000313" key="8">
    <source>
        <dbReference type="Proteomes" id="UP000326554"/>
    </source>
</evidence>
<proteinExistence type="inferred from homology"/>
<evidence type="ECO:0000256" key="2">
    <source>
        <dbReference type="ARBA" id="ARBA00007165"/>
    </source>
</evidence>
<gene>
    <name evidence="7" type="ORF">F3S47_11180</name>
</gene>
<dbReference type="PROSITE" id="PS51257">
    <property type="entry name" value="PROKAR_LIPOPROTEIN"/>
    <property type="match status" value="1"/>
</dbReference>
<dbReference type="InterPro" id="IPR002994">
    <property type="entry name" value="Surf1/Shy1"/>
</dbReference>
<evidence type="ECO:0000256" key="6">
    <source>
        <dbReference type="RuleBase" id="RU363076"/>
    </source>
</evidence>
<keyword evidence="5 6" id="KW-0472">Membrane</keyword>
<name>A0A5J5GKJ1_9RHOB</name>
<dbReference type="GO" id="GO:0005886">
    <property type="term" value="C:plasma membrane"/>
    <property type="evidence" value="ECO:0007669"/>
    <property type="project" value="UniProtKB-SubCell"/>
</dbReference>
<dbReference type="Proteomes" id="UP000326554">
    <property type="component" value="Unassembled WGS sequence"/>
</dbReference>
<dbReference type="CDD" id="cd06662">
    <property type="entry name" value="SURF1"/>
    <property type="match status" value="1"/>
</dbReference>
<evidence type="ECO:0000256" key="3">
    <source>
        <dbReference type="ARBA" id="ARBA00022692"/>
    </source>
</evidence>
<dbReference type="PANTHER" id="PTHR23427:SF2">
    <property type="entry name" value="SURFEIT LOCUS PROTEIN 1"/>
    <property type="match status" value="1"/>
</dbReference>
<keyword evidence="8" id="KW-1185">Reference proteome</keyword>
<comment type="similarity">
    <text evidence="2 6">Belongs to the SURF1 family.</text>
</comment>
<reference evidence="7 8" key="1">
    <citation type="submission" date="2019-09" db="EMBL/GenBank/DDBJ databases">
        <authorList>
            <person name="Park J.-S."/>
            <person name="Choi H.-J."/>
        </authorList>
    </citation>
    <scope>NUCLEOTIDE SEQUENCE [LARGE SCALE GENOMIC DNA]</scope>
    <source>
        <strain evidence="7 8">176SS1-4</strain>
    </source>
</reference>
<comment type="caution">
    <text evidence="7">The sequence shown here is derived from an EMBL/GenBank/DDBJ whole genome shotgun (WGS) entry which is preliminary data.</text>
</comment>
<keyword evidence="4 6" id="KW-1133">Transmembrane helix</keyword>
<evidence type="ECO:0000256" key="5">
    <source>
        <dbReference type="ARBA" id="ARBA00023136"/>
    </source>
</evidence>
<keyword evidence="6" id="KW-1003">Cell membrane</keyword>
<protein>
    <recommendedName>
        <fullName evidence="6">SURF1-like protein</fullName>
    </recommendedName>
</protein>
<dbReference type="PROSITE" id="PS50895">
    <property type="entry name" value="SURF1"/>
    <property type="match status" value="1"/>
</dbReference>
<dbReference type="PANTHER" id="PTHR23427">
    <property type="entry name" value="SURFEIT LOCUS PROTEIN"/>
    <property type="match status" value="1"/>
</dbReference>
<comment type="subcellular location">
    <subcellularLocation>
        <location evidence="6">Cell membrane</location>
        <topology evidence="6">Multi-pass membrane protein</topology>
    </subcellularLocation>
    <subcellularLocation>
        <location evidence="1">Membrane</location>
    </subcellularLocation>
</comment>
<keyword evidence="3 6" id="KW-0812">Transmembrane</keyword>
<dbReference type="EMBL" id="VYQE01000003">
    <property type="protein sequence ID" value="KAA9008064.1"/>
    <property type="molecule type" value="Genomic_DNA"/>
</dbReference>
<evidence type="ECO:0000256" key="1">
    <source>
        <dbReference type="ARBA" id="ARBA00004370"/>
    </source>
</evidence>
<dbReference type="InterPro" id="IPR045214">
    <property type="entry name" value="Surf1/Surf4"/>
</dbReference>
<organism evidence="7 8">
    <name type="scientific">Histidinibacterium aquaticum</name>
    <dbReference type="NCBI Taxonomy" id="2613962"/>
    <lineage>
        <taxon>Bacteria</taxon>
        <taxon>Pseudomonadati</taxon>
        <taxon>Pseudomonadota</taxon>
        <taxon>Alphaproteobacteria</taxon>
        <taxon>Rhodobacterales</taxon>
        <taxon>Paracoccaceae</taxon>
        <taxon>Histidinibacterium</taxon>
    </lineage>
</organism>
<dbReference type="RefSeq" id="WP_150445347.1">
    <property type="nucleotide sequence ID" value="NZ_VYQE01000003.1"/>
</dbReference>
<sequence length="220" mass="24126">MRRLIFPVLLGLVGCAILIALGNWQVQRLQWKTGILEEIEGRIGAEPVPLPAAVEEEPDRFLPVTVSGEIAGEGLRVLVTPEGLGPGYRRILPFDTGERRVLLDAGWVPLEGGALPEGEIEVTGNVHWPEEVDRWTPDPDGDLWFARDVGPMAEALNTDPVMVIARDLSTPAGLTPLPVGTEGIPNDHLEYAITWFSLALVWAIMSVYLVVRTARRKDAQ</sequence>
<feature type="transmembrane region" description="Helical" evidence="6">
    <location>
        <begin position="192"/>
        <end position="211"/>
    </location>
</feature>
<evidence type="ECO:0000313" key="7">
    <source>
        <dbReference type="EMBL" id="KAA9008064.1"/>
    </source>
</evidence>
<comment type="caution">
    <text evidence="6">Lacks conserved residue(s) required for the propagation of feature annotation.</text>
</comment>
<dbReference type="AlphaFoldDB" id="A0A5J5GKJ1"/>
<evidence type="ECO:0000256" key="4">
    <source>
        <dbReference type="ARBA" id="ARBA00022989"/>
    </source>
</evidence>